<dbReference type="NCBIfam" id="TIGR02532">
    <property type="entry name" value="IV_pilin_GFxxxE"/>
    <property type="match status" value="1"/>
</dbReference>
<organism evidence="2 3">
    <name type="scientific">Shewanella schlegeliana</name>
    <dbReference type="NCBI Taxonomy" id="190308"/>
    <lineage>
        <taxon>Bacteria</taxon>
        <taxon>Pseudomonadati</taxon>
        <taxon>Pseudomonadota</taxon>
        <taxon>Gammaproteobacteria</taxon>
        <taxon>Alteromonadales</taxon>
        <taxon>Shewanellaceae</taxon>
        <taxon>Shewanella</taxon>
    </lineage>
</organism>
<dbReference type="EMBL" id="JAESVD010000011">
    <property type="protein sequence ID" value="MBL4914800.1"/>
    <property type="molecule type" value="Genomic_DNA"/>
</dbReference>
<name>A0ABS1T2J3_9GAMM</name>
<reference evidence="2 3" key="1">
    <citation type="submission" date="2021-01" db="EMBL/GenBank/DDBJ databases">
        <title>Genome sequence of Shewanella schlegeliana JCM 11561.</title>
        <authorList>
            <person name="Zhang H."/>
            <person name="Li C."/>
        </authorList>
    </citation>
    <scope>NUCLEOTIDE SEQUENCE [LARGE SCALE GENOMIC DNA]</scope>
    <source>
        <strain evidence="2 3">JCM 11561</strain>
    </source>
</reference>
<dbReference type="Proteomes" id="UP000604898">
    <property type="component" value="Unassembled WGS sequence"/>
</dbReference>
<gene>
    <name evidence="2" type="ORF">JMA39_16990</name>
</gene>
<feature type="transmembrane region" description="Helical" evidence="1">
    <location>
        <begin position="6"/>
        <end position="27"/>
    </location>
</feature>
<sequence length="140" mass="13656">MNTAKGFTLIELMIVVAIIGILAAVALPAYRDYVASAHGGAAMKGVSAYTSKAVACVQSGVGCASIVTDSARDELTITPTTAGAGGWDEQNGGTIAYSDGTCVITATVTDAGLVTYAATVDAAASGGSTTADQCADGAGI</sequence>
<proteinExistence type="predicted"/>
<evidence type="ECO:0000313" key="2">
    <source>
        <dbReference type="EMBL" id="MBL4914800.1"/>
    </source>
</evidence>
<evidence type="ECO:0000256" key="1">
    <source>
        <dbReference type="SAM" id="Phobius"/>
    </source>
</evidence>
<dbReference type="InterPro" id="IPR045584">
    <property type="entry name" value="Pilin-like"/>
</dbReference>
<dbReference type="Pfam" id="PF07963">
    <property type="entry name" value="N_methyl"/>
    <property type="match status" value="1"/>
</dbReference>
<dbReference type="PROSITE" id="PS00409">
    <property type="entry name" value="PROKAR_NTER_METHYL"/>
    <property type="match status" value="1"/>
</dbReference>
<protein>
    <submittedName>
        <fullName evidence="2">Prepilin-type N-terminal cleavage/methylation domain-containing protein</fullName>
    </submittedName>
</protein>
<dbReference type="SUPFAM" id="SSF54523">
    <property type="entry name" value="Pili subunits"/>
    <property type="match status" value="1"/>
</dbReference>
<dbReference type="InterPro" id="IPR012902">
    <property type="entry name" value="N_methyl_site"/>
</dbReference>
<keyword evidence="1" id="KW-0472">Membrane</keyword>
<dbReference type="RefSeq" id="WP_202723200.1">
    <property type="nucleotide sequence ID" value="NZ_BPEX01000007.1"/>
</dbReference>
<keyword evidence="3" id="KW-1185">Reference proteome</keyword>
<accession>A0ABS1T2J3</accession>
<keyword evidence="1" id="KW-0812">Transmembrane</keyword>
<keyword evidence="1" id="KW-1133">Transmembrane helix</keyword>
<evidence type="ECO:0000313" key="3">
    <source>
        <dbReference type="Proteomes" id="UP000604898"/>
    </source>
</evidence>
<comment type="caution">
    <text evidence="2">The sequence shown here is derived from an EMBL/GenBank/DDBJ whole genome shotgun (WGS) entry which is preliminary data.</text>
</comment>
<dbReference type="Gene3D" id="3.30.700.10">
    <property type="entry name" value="Glycoprotein, Type 4 Pilin"/>
    <property type="match status" value="1"/>
</dbReference>